<reference evidence="4 5" key="1">
    <citation type="submission" date="2020-01" db="EMBL/GenBank/DDBJ databases">
        <title>Genome analysis of Anaerocolumna sp. CBA3638.</title>
        <authorList>
            <person name="Kim J."/>
            <person name="Roh S.W."/>
        </authorList>
    </citation>
    <scope>NUCLEOTIDE SEQUENCE [LARGE SCALE GENOMIC DNA]</scope>
    <source>
        <strain evidence="4 5">CBA3638</strain>
    </source>
</reference>
<dbReference type="InterPro" id="IPR036921">
    <property type="entry name" value="PurM-like_N_sf"/>
</dbReference>
<organism evidence="4 5">
    <name type="scientific">Anaerocolumna sedimenticola</name>
    <dbReference type="NCBI Taxonomy" id="2696063"/>
    <lineage>
        <taxon>Bacteria</taxon>
        <taxon>Bacillati</taxon>
        <taxon>Bacillota</taxon>
        <taxon>Clostridia</taxon>
        <taxon>Lachnospirales</taxon>
        <taxon>Lachnospiraceae</taxon>
        <taxon>Anaerocolumna</taxon>
    </lineage>
</organism>
<feature type="domain" description="PurM-like N-terminal" evidence="2">
    <location>
        <begin position="37"/>
        <end position="144"/>
    </location>
</feature>
<dbReference type="InterPro" id="IPR036676">
    <property type="entry name" value="PurM-like_C_sf"/>
</dbReference>
<evidence type="ECO:0000313" key="4">
    <source>
        <dbReference type="EMBL" id="QHQ63661.1"/>
    </source>
</evidence>
<gene>
    <name evidence="4" type="ORF">Ana3638_06765</name>
</gene>
<dbReference type="PANTHER" id="PTHR30303">
    <property type="entry name" value="HYDROGENASE ISOENZYMES FORMATION PROTEIN HYPE"/>
    <property type="match status" value="1"/>
</dbReference>
<evidence type="ECO:0000259" key="2">
    <source>
        <dbReference type="Pfam" id="PF00586"/>
    </source>
</evidence>
<dbReference type="PIRSF" id="PIRSF005644">
    <property type="entry name" value="Hdrgns_mtr_HypE"/>
    <property type="match status" value="1"/>
</dbReference>
<proteinExistence type="inferred from homology"/>
<evidence type="ECO:0000256" key="1">
    <source>
        <dbReference type="ARBA" id="ARBA00006243"/>
    </source>
</evidence>
<comment type="similarity">
    <text evidence="1">Belongs to the HypE family.</text>
</comment>
<dbReference type="Pfam" id="PF00586">
    <property type="entry name" value="AIRS"/>
    <property type="match status" value="1"/>
</dbReference>
<accession>A0A6P1TUK1</accession>
<dbReference type="CDD" id="cd06061">
    <property type="entry name" value="PurM-like1"/>
    <property type="match status" value="1"/>
</dbReference>
<dbReference type="SUPFAM" id="SSF55326">
    <property type="entry name" value="PurM N-terminal domain-like"/>
    <property type="match status" value="1"/>
</dbReference>
<dbReference type="InterPro" id="IPR010918">
    <property type="entry name" value="PurM-like_C_dom"/>
</dbReference>
<sequence>MGGSMNIGKVSETVLKRSILKQIKHRREEVLVGPGVGEDCSVVELKEDEVFVISTDPITGTTEDMGTLAVHITANDISSNGAEIVGIMLTILLPDGFRESDLKEIMQEIEGVCEKLNIEIMGGHTEITAAVNQPVITVTGIGKMPKQHMIKTAGVIPGQEIVMTKWAGLEGTAIIAKMKENELTGKYTRDFISGAKNFIQNISVVEEAKIARKLGVTSMHDVTEGGIFGALWELGEASGVGLEVDLKKIPIKQETIEICEFYDLNPYQLISSGVMIMVTDKANELVEVLKKSNIPAAVIGRITPGNDRVVRNDEEKRFLAPPKSDELYHCLK</sequence>
<dbReference type="InterPro" id="IPR016188">
    <property type="entry name" value="PurM-like_N"/>
</dbReference>
<dbReference type="Gene3D" id="3.30.1330.10">
    <property type="entry name" value="PurM-like, N-terminal domain"/>
    <property type="match status" value="1"/>
</dbReference>
<dbReference type="InterPro" id="IPR011854">
    <property type="entry name" value="HypE"/>
</dbReference>
<dbReference type="PANTHER" id="PTHR30303:SF4">
    <property type="entry name" value="HYDROGENASE EXPRESSION_FORMATION PROTEIN HYPE"/>
    <property type="match status" value="1"/>
</dbReference>
<dbReference type="Gene3D" id="3.90.650.10">
    <property type="entry name" value="PurM-like C-terminal domain"/>
    <property type="match status" value="1"/>
</dbReference>
<protein>
    <submittedName>
        <fullName evidence="4">Hydrogenase maturation factor</fullName>
    </submittedName>
</protein>
<dbReference type="SUPFAM" id="SSF56042">
    <property type="entry name" value="PurM C-terminal domain-like"/>
    <property type="match status" value="1"/>
</dbReference>
<dbReference type="Proteomes" id="UP000464314">
    <property type="component" value="Chromosome"/>
</dbReference>
<name>A0A6P1TUK1_9FIRM</name>
<keyword evidence="5" id="KW-1185">Reference proteome</keyword>
<evidence type="ECO:0000313" key="5">
    <source>
        <dbReference type="Proteomes" id="UP000464314"/>
    </source>
</evidence>
<dbReference type="Pfam" id="PF02769">
    <property type="entry name" value="AIRS_C"/>
    <property type="match status" value="1"/>
</dbReference>
<dbReference type="EMBL" id="CP048000">
    <property type="protein sequence ID" value="QHQ63661.1"/>
    <property type="molecule type" value="Genomic_DNA"/>
</dbReference>
<dbReference type="KEGG" id="anr:Ana3638_06765"/>
<dbReference type="GO" id="GO:0051604">
    <property type="term" value="P:protein maturation"/>
    <property type="evidence" value="ECO:0007669"/>
    <property type="project" value="TreeGrafter"/>
</dbReference>
<feature type="domain" description="PurM-like C-terminal" evidence="3">
    <location>
        <begin position="157"/>
        <end position="308"/>
    </location>
</feature>
<evidence type="ECO:0000259" key="3">
    <source>
        <dbReference type="Pfam" id="PF02769"/>
    </source>
</evidence>
<dbReference type="AlphaFoldDB" id="A0A6P1TUK1"/>